<keyword evidence="2" id="KW-1185">Reference proteome</keyword>
<dbReference type="Proteomes" id="UP000188637">
    <property type="component" value="Unassembled WGS sequence"/>
</dbReference>
<gene>
    <name evidence="1" type="ORF">AN640_02695</name>
</gene>
<comment type="caution">
    <text evidence="1">The sequence shown here is derived from an EMBL/GenBank/DDBJ whole genome shotgun (WGS) entry which is preliminary data.</text>
</comment>
<reference evidence="1" key="1">
    <citation type="submission" date="2016-08" db="EMBL/GenBank/DDBJ databases">
        <authorList>
            <person name="Ngugi D.K."/>
            <person name="Miyake S."/>
            <person name="Stingl U."/>
        </authorList>
    </citation>
    <scope>NUCLEOTIDE SEQUENCE</scope>
    <source>
        <strain evidence="1">SCG-D08WGA-EpuloA1</strain>
    </source>
</reference>
<protein>
    <submittedName>
        <fullName evidence="1">Chemotaxis protein CheW</fullName>
    </submittedName>
</protein>
<accession>A0ACC8X8L8</accession>
<name>A0ACC8X8L8_9FIRM</name>
<evidence type="ECO:0000313" key="1">
    <source>
        <dbReference type="EMBL" id="ONI38239.1"/>
    </source>
</evidence>
<proteinExistence type="predicted"/>
<dbReference type="EMBL" id="LJHD01000296">
    <property type="protein sequence ID" value="ONI38239.1"/>
    <property type="molecule type" value="Genomic_DNA"/>
</dbReference>
<evidence type="ECO:0000313" key="2">
    <source>
        <dbReference type="Proteomes" id="UP000188637"/>
    </source>
</evidence>
<organism evidence="1 2">
    <name type="scientific">Candidatus Epulonipiscium fishelsonii</name>
    <dbReference type="NCBI Taxonomy" id="77094"/>
    <lineage>
        <taxon>Bacteria</taxon>
        <taxon>Bacillati</taxon>
        <taxon>Bacillota</taxon>
        <taxon>Clostridia</taxon>
        <taxon>Lachnospirales</taxon>
        <taxon>Lachnospiraceae</taxon>
        <taxon>Candidatus Epulonipiscium</taxon>
    </lineage>
</organism>
<sequence length="151" mass="17337">MEEIIIKQYVIFEMDSQSYGIDIQSVQIIERMKSIMRVPKAPYYVRGVMNLRGEIIPVIDIRRLFKMDFQEATDNTRIIIIRMEDSMVGLIVDKVKAVVELEATQIEGISNMQGKIDSNYIVGVGKMQLGEDIITIINHVKLIETAFNIQE</sequence>